<keyword evidence="1" id="KW-0472">Membrane</keyword>
<reference evidence="2" key="1">
    <citation type="submission" date="2014-07" db="EMBL/GenBank/DDBJ databases">
        <title>Gene Cluster Analysis for the Biosynthesis of Bovicin HC5, a Lantibiotic produced by ruminal bacteria Streptococcus bovis HC5.</title>
        <authorList>
            <person name="Azevedo A.C."/>
            <person name="Barbosa A.A.T."/>
            <person name="Mantovani H.C."/>
        </authorList>
    </citation>
    <scope>NUCLEOTIDE SEQUENCE</scope>
    <source>
        <strain evidence="2">HC5</strain>
    </source>
</reference>
<dbReference type="NCBIfam" id="TIGR03732">
    <property type="entry name" value="lanti_perm_MutE"/>
    <property type="match status" value="1"/>
</dbReference>
<protein>
    <submittedName>
        <fullName evidence="2">Lantibiotic ABC transporter permease</fullName>
    </submittedName>
</protein>
<feature type="transmembrane region" description="Helical" evidence="1">
    <location>
        <begin position="20"/>
        <end position="40"/>
    </location>
</feature>
<name>A0A083Z6P7_STREI</name>
<dbReference type="RefSeq" id="WP_039690224.1">
    <property type="nucleotide sequence ID" value="NZ_JPGC01000001.1"/>
</dbReference>
<dbReference type="EMBL" id="AB979178">
    <property type="protein sequence ID" value="BAP19024.1"/>
    <property type="molecule type" value="Genomic_DNA"/>
</dbReference>
<feature type="transmembrane region" description="Helical" evidence="1">
    <location>
        <begin position="96"/>
        <end position="123"/>
    </location>
</feature>
<evidence type="ECO:0000313" key="2">
    <source>
        <dbReference type="EMBL" id="BAP19024.1"/>
    </source>
</evidence>
<dbReference type="CDD" id="cd21807">
    <property type="entry name" value="ABC-2_lan_permease_MutE_EpiE-like"/>
    <property type="match status" value="1"/>
</dbReference>
<sequence>MEKILKSNFLKLKHTKIYKFVWLFPLMCSLIAIVFCSLGGDETTPLIAETIVNQWSVLWINITIAVFTGLLDKLEKDSNRYMIYLSRNLNLKKVELYRGGFIGILLLISSLVLILILTITSLIFKTPSVTSLLKIYVAILLIWLCSLWEIPFTLWLARKTNIYVSVILNTLLPLLFGTSISLTKNWFIFPYDWSMRLLEPLTNMQINGIPTSTPFSSSILIALIIPITISVLFWGICSLLAGVSFERQVR</sequence>
<evidence type="ECO:0000256" key="1">
    <source>
        <dbReference type="SAM" id="Phobius"/>
    </source>
</evidence>
<keyword evidence="1" id="KW-0812">Transmembrane</keyword>
<gene>
    <name evidence="2" type="primary">bvcE</name>
</gene>
<proteinExistence type="predicted"/>
<keyword evidence="1" id="KW-1133">Transmembrane helix</keyword>
<feature type="transmembrane region" description="Helical" evidence="1">
    <location>
        <begin position="162"/>
        <end position="182"/>
    </location>
</feature>
<accession>A0A083Z6P7</accession>
<feature type="transmembrane region" description="Helical" evidence="1">
    <location>
        <begin position="52"/>
        <end position="71"/>
    </location>
</feature>
<organism evidence="2">
    <name type="scientific">Streptococcus equinus</name>
    <name type="common">Streptococcus bovis</name>
    <dbReference type="NCBI Taxonomy" id="1335"/>
    <lineage>
        <taxon>Bacteria</taxon>
        <taxon>Bacillati</taxon>
        <taxon>Bacillota</taxon>
        <taxon>Bacilli</taxon>
        <taxon>Lactobacillales</taxon>
        <taxon>Streptococcaceae</taxon>
        <taxon>Streptococcus</taxon>
    </lineage>
</organism>
<feature type="transmembrane region" description="Helical" evidence="1">
    <location>
        <begin position="135"/>
        <end position="155"/>
    </location>
</feature>
<feature type="transmembrane region" description="Helical" evidence="1">
    <location>
        <begin position="219"/>
        <end position="245"/>
    </location>
</feature>
<dbReference type="AlphaFoldDB" id="A0A083Z6P7"/>
<dbReference type="InterPro" id="IPR021205">
    <property type="entry name" value="Lanti_perm_SpaE/MutE/EpiE-like"/>
</dbReference>